<reference evidence="2" key="1">
    <citation type="journal article" date="2012" name="Science">
        <title>The Paleozoic origin of enzymatic lignin decomposition reconstructed from 31 fungal genomes.</title>
        <authorList>
            <person name="Floudas D."/>
            <person name="Binder M."/>
            <person name="Riley R."/>
            <person name="Barry K."/>
            <person name="Blanchette R.A."/>
            <person name="Henrissat B."/>
            <person name="Martinez A.T."/>
            <person name="Otillar R."/>
            <person name="Spatafora J.W."/>
            <person name="Yadav J.S."/>
            <person name="Aerts A."/>
            <person name="Benoit I."/>
            <person name="Boyd A."/>
            <person name="Carlson A."/>
            <person name="Copeland A."/>
            <person name="Coutinho P.M."/>
            <person name="de Vries R.P."/>
            <person name="Ferreira P."/>
            <person name="Findley K."/>
            <person name="Foster B."/>
            <person name="Gaskell J."/>
            <person name="Glotzer D."/>
            <person name="Gorecki P."/>
            <person name="Heitman J."/>
            <person name="Hesse C."/>
            <person name="Hori C."/>
            <person name="Igarashi K."/>
            <person name="Jurgens J.A."/>
            <person name="Kallen N."/>
            <person name="Kersten P."/>
            <person name="Kohler A."/>
            <person name="Kuees U."/>
            <person name="Kumar T.K.A."/>
            <person name="Kuo A."/>
            <person name="LaButti K."/>
            <person name="Larrondo L.F."/>
            <person name="Lindquist E."/>
            <person name="Ling A."/>
            <person name="Lombard V."/>
            <person name="Lucas S."/>
            <person name="Lundell T."/>
            <person name="Martin R."/>
            <person name="McLaughlin D.J."/>
            <person name="Morgenstern I."/>
            <person name="Morin E."/>
            <person name="Murat C."/>
            <person name="Nagy L.G."/>
            <person name="Nolan M."/>
            <person name="Ohm R.A."/>
            <person name="Patyshakuliyeva A."/>
            <person name="Rokas A."/>
            <person name="Ruiz-Duenas F.J."/>
            <person name="Sabat G."/>
            <person name="Salamov A."/>
            <person name="Samejima M."/>
            <person name="Schmutz J."/>
            <person name="Slot J.C."/>
            <person name="St John F."/>
            <person name="Stenlid J."/>
            <person name="Sun H."/>
            <person name="Sun S."/>
            <person name="Syed K."/>
            <person name="Tsang A."/>
            <person name="Wiebenga A."/>
            <person name="Young D."/>
            <person name="Pisabarro A."/>
            <person name="Eastwood D.C."/>
            <person name="Martin F."/>
            <person name="Cullen D."/>
            <person name="Grigoriev I.V."/>
            <person name="Hibbett D.S."/>
        </authorList>
    </citation>
    <scope>NUCLEOTIDE SEQUENCE [LARGE SCALE GENOMIC DNA]</scope>
    <source>
        <strain evidence="2">TFB10046</strain>
    </source>
</reference>
<dbReference type="InterPro" id="IPR027417">
    <property type="entry name" value="P-loop_NTPase"/>
</dbReference>
<sequence>FKIKGDRGSVVAHRTQLPLMLAWAISIHKSQGQSIGKVWVDLSTTFEKGAS</sequence>
<dbReference type="InParanoid" id="J0WYJ9"/>
<keyword evidence="2" id="KW-1185">Reference proteome</keyword>
<evidence type="ECO:0000313" key="2">
    <source>
        <dbReference type="Proteomes" id="UP000006514"/>
    </source>
</evidence>
<gene>
    <name evidence="1" type="ORF">AURDEDRAFT_22922</name>
</gene>
<dbReference type="CDD" id="cd18809">
    <property type="entry name" value="SF1_C_RecD"/>
    <property type="match status" value="1"/>
</dbReference>
<dbReference type="eggNOG" id="KOG0987">
    <property type="taxonomic scope" value="Eukaryota"/>
</dbReference>
<protein>
    <recommendedName>
        <fullName evidence="3">UvrD-like helicase C-terminal domain-containing protein</fullName>
    </recommendedName>
</protein>
<name>J0WYJ9_AURST</name>
<feature type="non-terminal residue" evidence="1">
    <location>
        <position position="1"/>
    </location>
</feature>
<dbReference type="OrthoDB" id="432234at2759"/>
<organism evidence="1 2">
    <name type="scientific">Auricularia subglabra (strain TFB-10046 / SS5)</name>
    <name type="common">White-rot fungus</name>
    <name type="synonym">Auricularia delicata (strain TFB10046)</name>
    <dbReference type="NCBI Taxonomy" id="717982"/>
    <lineage>
        <taxon>Eukaryota</taxon>
        <taxon>Fungi</taxon>
        <taxon>Dikarya</taxon>
        <taxon>Basidiomycota</taxon>
        <taxon>Agaricomycotina</taxon>
        <taxon>Agaricomycetes</taxon>
        <taxon>Auriculariales</taxon>
        <taxon>Auriculariaceae</taxon>
        <taxon>Auricularia</taxon>
    </lineage>
</organism>
<dbReference type="AlphaFoldDB" id="J0WYJ9"/>
<feature type="non-terminal residue" evidence="1">
    <location>
        <position position="51"/>
    </location>
</feature>
<dbReference type="SUPFAM" id="SSF52540">
    <property type="entry name" value="P-loop containing nucleoside triphosphate hydrolases"/>
    <property type="match status" value="1"/>
</dbReference>
<dbReference type="KEGG" id="adl:AURDEDRAFT_22922"/>
<evidence type="ECO:0000313" key="1">
    <source>
        <dbReference type="EMBL" id="EJD41009.1"/>
    </source>
</evidence>
<evidence type="ECO:0008006" key="3">
    <source>
        <dbReference type="Google" id="ProtNLM"/>
    </source>
</evidence>
<accession>J0WYJ9</accession>
<dbReference type="Proteomes" id="UP000006514">
    <property type="component" value="Unassembled WGS sequence"/>
</dbReference>
<dbReference type="EMBL" id="JH687797">
    <property type="protein sequence ID" value="EJD41009.1"/>
    <property type="molecule type" value="Genomic_DNA"/>
</dbReference>
<proteinExistence type="predicted"/>